<gene>
    <name evidence="1" type="ORF">SDC9_60284</name>
</gene>
<accession>A0A644XIK1</accession>
<proteinExistence type="predicted"/>
<name>A0A644XIK1_9ZZZZ</name>
<reference evidence="1" key="1">
    <citation type="submission" date="2019-08" db="EMBL/GenBank/DDBJ databases">
        <authorList>
            <person name="Kucharzyk K."/>
            <person name="Murdoch R.W."/>
            <person name="Higgins S."/>
            <person name="Loffler F."/>
        </authorList>
    </citation>
    <scope>NUCLEOTIDE SEQUENCE</scope>
</reference>
<organism evidence="1">
    <name type="scientific">bioreactor metagenome</name>
    <dbReference type="NCBI Taxonomy" id="1076179"/>
    <lineage>
        <taxon>unclassified sequences</taxon>
        <taxon>metagenomes</taxon>
        <taxon>ecological metagenomes</taxon>
    </lineage>
</organism>
<dbReference type="AlphaFoldDB" id="A0A644XIK1"/>
<protein>
    <submittedName>
        <fullName evidence="1">Uncharacterized protein</fullName>
    </submittedName>
</protein>
<comment type="caution">
    <text evidence="1">The sequence shown here is derived from an EMBL/GenBank/DDBJ whole genome shotgun (WGS) entry which is preliminary data.</text>
</comment>
<evidence type="ECO:0000313" key="1">
    <source>
        <dbReference type="EMBL" id="MPM13924.1"/>
    </source>
</evidence>
<dbReference type="EMBL" id="VSSQ01002194">
    <property type="protein sequence ID" value="MPM13924.1"/>
    <property type="molecule type" value="Genomic_DNA"/>
</dbReference>
<sequence length="66" mass="7232">MANGDVHIIEMVQKRLHILYAVLAGSGVTHMSDGTVTGQPLQIISVLEDFADQTKIAVHQQFPFIT</sequence>